<accession>A0A481XWF9</accession>
<dbReference type="AlphaFoldDB" id="A0A481XWF9"/>
<feature type="domain" description="Enoyl reductase (ER)" evidence="3">
    <location>
        <begin position="10"/>
        <end position="326"/>
    </location>
</feature>
<evidence type="ECO:0000313" key="4">
    <source>
        <dbReference type="EMBL" id="QBK46646.1"/>
    </source>
</evidence>
<dbReference type="PANTHER" id="PTHR48106:SF13">
    <property type="entry name" value="QUINONE OXIDOREDUCTASE-RELATED"/>
    <property type="match status" value="1"/>
</dbReference>
<dbReference type="InterPro" id="IPR011032">
    <property type="entry name" value="GroES-like_sf"/>
</dbReference>
<evidence type="ECO:0000256" key="2">
    <source>
        <dbReference type="ARBA" id="ARBA00023002"/>
    </source>
</evidence>
<organism evidence="4">
    <name type="scientific">Streptomyces hiroshimensis</name>
    <dbReference type="NCBI Taxonomy" id="66424"/>
    <lineage>
        <taxon>Bacteria</taxon>
        <taxon>Bacillati</taxon>
        <taxon>Actinomycetota</taxon>
        <taxon>Actinomycetes</taxon>
        <taxon>Kitasatosporales</taxon>
        <taxon>Streptomycetaceae</taxon>
        <taxon>Streptomyces</taxon>
    </lineage>
</organism>
<dbReference type="GO" id="GO:0008270">
    <property type="term" value="F:zinc ion binding"/>
    <property type="evidence" value="ECO:0007669"/>
    <property type="project" value="InterPro"/>
</dbReference>
<dbReference type="Gene3D" id="3.40.50.720">
    <property type="entry name" value="NAD(P)-binding Rossmann-like Domain"/>
    <property type="match status" value="1"/>
</dbReference>
<evidence type="ECO:0000259" key="3">
    <source>
        <dbReference type="SMART" id="SM00829"/>
    </source>
</evidence>
<dbReference type="SUPFAM" id="SSF50129">
    <property type="entry name" value="GroES-like"/>
    <property type="match status" value="1"/>
</dbReference>
<dbReference type="InterPro" id="IPR020843">
    <property type="entry name" value="ER"/>
</dbReference>
<gene>
    <name evidence="4" type="primary">hrsP2</name>
</gene>
<keyword evidence="2" id="KW-0560">Oxidoreductase</keyword>
<dbReference type="GO" id="GO:0035925">
    <property type="term" value="F:mRNA 3'-UTR AU-rich region binding"/>
    <property type="evidence" value="ECO:0007669"/>
    <property type="project" value="TreeGrafter"/>
</dbReference>
<proteinExistence type="predicted"/>
<reference evidence="4" key="1">
    <citation type="journal article" date="2019" name="ACS Chem. Biol.">
        <title>Bioactivity-HiTES Unveils Cryptic Antibiotics Encoded in Actinomycete Bacteria.</title>
        <authorList>
            <person name="Moon K."/>
            <person name="Xu F."/>
            <person name="Zhang C."/>
            <person name="Seyedsayamdost M.R."/>
        </authorList>
    </citation>
    <scope>NUCLEOTIDE SEQUENCE</scope>
    <source>
        <strain evidence="4">A18</strain>
    </source>
</reference>
<dbReference type="PROSITE" id="PS01162">
    <property type="entry name" value="QOR_ZETA_CRYSTAL"/>
    <property type="match status" value="1"/>
</dbReference>
<dbReference type="Pfam" id="PF08240">
    <property type="entry name" value="ADH_N"/>
    <property type="match status" value="1"/>
</dbReference>
<dbReference type="GO" id="GO:0070402">
    <property type="term" value="F:NADPH binding"/>
    <property type="evidence" value="ECO:0007669"/>
    <property type="project" value="TreeGrafter"/>
</dbReference>
<protein>
    <submittedName>
        <fullName evidence="4">HrsP2</fullName>
    </submittedName>
</protein>
<dbReference type="GO" id="GO:0005829">
    <property type="term" value="C:cytosol"/>
    <property type="evidence" value="ECO:0007669"/>
    <property type="project" value="TreeGrafter"/>
</dbReference>
<dbReference type="SUPFAM" id="SSF51735">
    <property type="entry name" value="NAD(P)-binding Rossmann-fold domains"/>
    <property type="match status" value="1"/>
</dbReference>
<dbReference type="Gene3D" id="3.90.180.10">
    <property type="entry name" value="Medium-chain alcohol dehydrogenases, catalytic domain"/>
    <property type="match status" value="1"/>
</dbReference>
<dbReference type="PANTHER" id="PTHR48106">
    <property type="entry name" value="QUINONE OXIDOREDUCTASE PIG3-RELATED"/>
    <property type="match status" value="1"/>
</dbReference>
<sequence length="328" mass="34348">MRVIRIREFGGPEVMRVEETPVPQPGPGEVLIAAEAISVGFAQTQMRRNIFPAPMWRPEFPIVLGGDVIGRVAGVGAGVTGFREGDRVGAFTLHGAYADYVVVDAATVLPVPEGLDAAQATALPSPGPIGTGTLGTANLRPGESVLVHAASGGIGHLSVQWAKAHGAGPVIATASSAEKLDFARALGADVVVDYSREGWADEVREATGGAGVDIILDSIGGDVLRQGVGLLAPFGRLVFYGSAGGGLEIPRISPMELIEMKFITGFALSRWRAARPKEYLANHEELAAGLADGTIRHAVHATYPLEEVGRAHEEIESRAHIGRIVLLP</sequence>
<dbReference type="GO" id="GO:0003960">
    <property type="term" value="F:quinone reductase (NADPH) activity"/>
    <property type="evidence" value="ECO:0007669"/>
    <property type="project" value="TreeGrafter"/>
</dbReference>
<dbReference type="SMART" id="SM00829">
    <property type="entry name" value="PKS_ER"/>
    <property type="match status" value="1"/>
</dbReference>
<keyword evidence="1" id="KW-0521">NADP</keyword>
<name>A0A481XWF9_9ACTN</name>
<dbReference type="InterPro" id="IPR013154">
    <property type="entry name" value="ADH-like_N"/>
</dbReference>
<dbReference type="InterPro" id="IPR002364">
    <property type="entry name" value="Quin_OxRdtase/zeta-crystal_CS"/>
</dbReference>
<dbReference type="EMBL" id="MH743143">
    <property type="protein sequence ID" value="QBK46646.1"/>
    <property type="molecule type" value="Genomic_DNA"/>
</dbReference>
<dbReference type="Pfam" id="PF00107">
    <property type="entry name" value="ADH_zinc_N"/>
    <property type="match status" value="1"/>
</dbReference>
<dbReference type="InterPro" id="IPR013149">
    <property type="entry name" value="ADH-like_C"/>
</dbReference>
<dbReference type="InterPro" id="IPR036291">
    <property type="entry name" value="NAD(P)-bd_dom_sf"/>
</dbReference>
<evidence type="ECO:0000256" key="1">
    <source>
        <dbReference type="ARBA" id="ARBA00022857"/>
    </source>
</evidence>